<proteinExistence type="predicted"/>
<keyword evidence="1" id="KW-0805">Transcription regulation</keyword>
<protein>
    <submittedName>
        <fullName evidence="5">DNA-binding transcriptional ArsR family regulator</fullName>
    </submittedName>
</protein>
<dbReference type="RefSeq" id="WP_307122607.1">
    <property type="nucleotide sequence ID" value="NZ_JAUSTM010000030.1"/>
</dbReference>
<keyword evidence="2 5" id="KW-0238">DNA-binding</keyword>
<keyword evidence="6" id="KW-1185">Reference proteome</keyword>
<keyword evidence="3" id="KW-0804">Transcription</keyword>
<gene>
    <name evidence="5" type="ORF">J2S23_002040</name>
</gene>
<feature type="domain" description="HTH arsR-type" evidence="4">
    <location>
        <begin position="263"/>
        <end position="357"/>
    </location>
</feature>
<dbReference type="Pfam" id="PF01022">
    <property type="entry name" value="HTH_5"/>
    <property type="match status" value="1"/>
</dbReference>
<evidence type="ECO:0000313" key="5">
    <source>
        <dbReference type="EMBL" id="MDQ0223464.1"/>
    </source>
</evidence>
<dbReference type="NCBIfam" id="NF033788">
    <property type="entry name" value="HTH_metalloreg"/>
    <property type="match status" value="1"/>
</dbReference>
<dbReference type="InterPro" id="IPR036390">
    <property type="entry name" value="WH_DNA-bd_sf"/>
</dbReference>
<accession>A0ABT9YTY5</accession>
<dbReference type="InterPro" id="IPR011991">
    <property type="entry name" value="ArsR-like_HTH"/>
</dbReference>
<organism evidence="5 6">
    <name type="scientific">Streptococcus moroccensis</name>
    <dbReference type="NCBI Taxonomy" id="1451356"/>
    <lineage>
        <taxon>Bacteria</taxon>
        <taxon>Bacillati</taxon>
        <taxon>Bacillota</taxon>
        <taxon>Bacilli</taxon>
        <taxon>Lactobacillales</taxon>
        <taxon>Streptococcaceae</taxon>
        <taxon>Streptococcus</taxon>
    </lineage>
</organism>
<dbReference type="SMART" id="SM00418">
    <property type="entry name" value="HTH_ARSR"/>
    <property type="match status" value="1"/>
</dbReference>
<dbReference type="InterPro" id="IPR036388">
    <property type="entry name" value="WH-like_DNA-bd_sf"/>
</dbReference>
<reference evidence="5 6" key="1">
    <citation type="submission" date="2023-07" db="EMBL/GenBank/DDBJ databases">
        <title>Genomic Encyclopedia of Type Strains, Phase IV (KMG-IV): sequencing the most valuable type-strain genomes for metagenomic binning, comparative biology and taxonomic classification.</title>
        <authorList>
            <person name="Goeker M."/>
        </authorList>
    </citation>
    <scope>NUCLEOTIDE SEQUENCE [LARGE SCALE GENOMIC DNA]</scope>
    <source>
        <strain evidence="5 6">DSM 105143</strain>
    </source>
</reference>
<dbReference type="Gene3D" id="1.10.10.10">
    <property type="entry name" value="Winged helix-like DNA-binding domain superfamily/Winged helix DNA-binding domain"/>
    <property type="match status" value="1"/>
</dbReference>
<evidence type="ECO:0000256" key="2">
    <source>
        <dbReference type="ARBA" id="ARBA00023125"/>
    </source>
</evidence>
<dbReference type="GO" id="GO:0003677">
    <property type="term" value="F:DNA binding"/>
    <property type="evidence" value="ECO:0007669"/>
    <property type="project" value="UniProtKB-KW"/>
</dbReference>
<evidence type="ECO:0000259" key="4">
    <source>
        <dbReference type="PROSITE" id="PS50987"/>
    </source>
</evidence>
<dbReference type="Proteomes" id="UP001223079">
    <property type="component" value="Unassembled WGS sequence"/>
</dbReference>
<name>A0ABT9YTY5_9STRE</name>
<dbReference type="SUPFAM" id="SSF46785">
    <property type="entry name" value="Winged helix' DNA-binding domain"/>
    <property type="match status" value="1"/>
</dbReference>
<dbReference type="InterPro" id="IPR001845">
    <property type="entry name" value="HTH_ArsR_DNA-bd_dom"/>
</dbReference>
<dbReference type="PROSITE" id="PS50987">
    <property type="entry name" value="HTH_ARSR_2"/>
    <property type="match status" value="1"/>
</dbReference>
<dbReference type="PRINTS" id="PR00778">
    <property type="entry name" value="HTHARSR"/>
</dbReference>
<dbReference type="CDD" id="cd00090">
    <property type="entry name" value="HTH_ARSR"/>
    <property type="match status" value="1"/>
</dbReference>
<evidence type="ECO:0000313" key="6">
    <source>
        <dbReference type="Proteomes" id="UP001223079"/>
    </source>
</evidence>
<evidence type="ECO:0000256" key="3">
    <source>
        <dbReference type="ARBA" id="ARBA00023163"/>
    </source>
</evidence>
<sequence>MQLNLQSRINYLNEALILATYICNTDPSNDSVLPIDYKKITFSKLEIDRKYQWLVSFLSVVRAEARVLLDSHSELKILFQRYDNECVPEILNFLTFSNLKQSIEYYSQNELLEKIKKSFIINMESLGFTNITSFSFDELDRMTIFNEQQRYMIYKLLNNINDTYDIFYKFLSSMESIFKSRDKILIEELGIFYNSIKGVDILSLDSTDALNNIIENHKLDNLEYTFFIQFPQPIGFSLSIEDQLTGFLFIGFLPFLLRENSISVEENKNEMASKFLALSDPTRFNIIILLSKGSMYGREIAEKLTISTGTISHHLSLLVKEGILESEAKGKRIYYKINQIEFDRMSQFINHIGGRGNEK</sequence>
<evidence type="ECO:0000256" key="1">
    <source>
        <dbReference type="ARBA" id="ARBA00023015"/>
    </source>
</evidence>
<dbReference type="EMBL" id="JAUSTM010000030">
    <property type="protein sequence ID" value="MDQ0223464.1"/>
    <property type="molecule type" value="Genomic_DNA"/>
</dbReference>
<dbReference type="PANTHER" id="PTHR33154">
    <property type="entry name" value="TRANSCRIPTIONAL REGULATOR, ARSR FAMILY"/>
    <property type="match status" value="1"/>
</dbReference>
<comment type="caution">
    <text evidence="5">The sequence shown here is derived from an EMBL/GenBank/DDBJ whole genome shotgun (WGS) entry which is preliminary data.</text>
</comment>
<dbReference type="InterPro" id="IPR051081">
    <property type="entry name" value="HTH_MetalResp_TranReg"/>
</dbReference>
<dbReference type="PANTHER" id="PTHR33154:SF33">
    <property type="entry name" value="TRANSCRIPTIONAL REPRESSOR SDPR"/>
    <property type="match status" value="1"/>
</dbReference>